<sequence>MLPSSLFSRTSTLSLLFLVPSILAQSIPGATFYGGGGSGTNYSLVDNYTPSNFFSKFNFYSSYDPTYGHVQYVDYNTAASNGYISSSANSVRLMVDTTNKYPRGGKGRPSVRIISDNTYTHGLFLLDLNHMPFGCGTWPAFWLLGPNWPSNGEIDIIEGVNTNTANLMSLHSSPNCTIAGSGQSGTLEQSNCDTSQNGNSGCGTKADTTAVPNNYGAGLNSIGGGVYATEWTSNYIKFWFFPRTAIPASITAGTPNLTEFGLPMANAQGSCNLDSHFANHSIIINTDFCGAYAGNTYGSDTDCPQNATAGSSLNSCVDFVGNNPQNFTQAYWSINSIKVFQIAAAAVLSASMSSSISSVVPVASSASVSD</sequence>
<dbReference type="InterPro" id="IPR013320">
    <property type="entry name" value="ConA-like_dom_sf"/>
</dbReference>
<keyword evidence="4" id="KW-1185">Reference proteome</keyword>
<dbReference type="Pfam" id="PF26113">
    <property type="entry name" value="GH16_XgeA"/>
    <property type="match status" value="1"/>
</dbReference>
<feature type="chain" id="PRO_5046458881" description="GH16 domain-containing protein" evidence="1">
    <location>
        <begin position="25"/>
        <end position="370"/>
    </location>
</feature>
<keyword evidence="1" id="KW-0732">Signal</keyword>
<evidence type="ECO:0000313" key="4">
    <source>
        <dbReference type="Proteomes" id="UP001357485"/>
    </source>
</evidence>
<dbReference type="EMBL" id="JAVRRA010016943">
    <property type="protein sequence ID" value="KAK5200986.1"/>
    <property type="molecule type" value="Genomic_DNA"/>
</dbReference>
<dbReference type="PANTHER" id="PTHR10963">
    <property type="entry name" value="GLYCOSYL HYDROLASE-RELATED"/>
    <property type="match status" value="1"/>
</dbReference>
<comment type="caution">
    <text evidence="3">The sequence shown here is derived from an EMBL/GenBank/DDBJ whole genome shotgun (WGS) entry which is preliminary data.</text>
</comment>
<dbReference type="SUPFAM" id="SSF49899">
    <property type="entry name" value="Concanavalin A-like lectins/glucanases"/>
    <property type="match status" value="1"/>
</dbReference>
<dbReference type="Gene3D" id="2.60.120.200">
    <property type="match status" value="1"/>
</dbReference>
<dbReference type="PANTHER" id="PTHR10963:SF24">
    <property type="entry name" value="GLYCOSIDASE C21B10.07-RELATED"/>
    <property type="match status" value="1"/>
</dbReference>
<feature type="signal peptide" evidence="1">
    <location>
        <begin position="1"/>
        <end position="24"/>
    </location>
</feature>
<dbReference type="CDD" id="cd02181">
    <property type="entry name" value="GH16_fungal_Lam16A_glucanase"/>
    <property type="match status" value="1"/>
</dbReference>
<protein>
    <recommendedName>
        <fullName evidence="2">GH16 domain-containing protein</fullName>
    </recommendedName>
</protein>
<accession>A0ABR0LPR8</accession>
<evidence type="ECO:0000256" key="1">
    <source>
        <dbReference type="SAM" id="SignalP"/>
    </source>
</evidence>
<reference evidence="3 4" key="1">
    <citation type="submission" date="2023-08" db="EMBL/GenBank/DDBJ databases">
        <title>Black Yeasts Isolated from many extreme environments.</title>
        <authorList>
            <person name="Coleine C."/>
            <person name="Stajich J.E."/>
            <person name="Selbmann L."/>
        </authorList>
    </citation>
    <scope>NUCLEOTIDE SEQUENCE [LARGE SCALE GENOMIC DNA]</scope>
    <source>
        <strain evidence="3 4">CCFEE 536</strain>
    </source>
</reference>
<name>A0ABR0LPR8_9PEZI</name>
<feature type="domain" description="GH16" evidence="2">
    <location>
        <begin position="42"/>
        <end position="301"/>
    </location>
</feature>
<evidence type="ECO:0000259" key="2">
    <source>
        <dbReference type="PROSITE" id="PS51762"/>
    </source>
</evidence>
<dbReference type="Proteomes" id="UP001357485">
    <property type="component" value="Unassembled WGS sequence"/>
</dbReference>
<dbReference type="PROSITE" id="PS51762">
    <property type="entry name" value="GH16_2"/>
    <property type="match status" value="1"/>
</dbReference>
<dbReference type="InterPro" id="IPR050546">
    <property type="entry name" value="Glycosyl_Hydrlase_16"/>
</dbReference>
<proteinExistence type="predicted"/>
<dbReference type="InterPro" id="IPR000757">
    <property type="entry name" value="Beta-glucanase-like"/>
</dbReference>
<organism evidence="3 4">
    <name type="scientific">Cryomyces antarcticus</name>
    <dbReference type="NCBI Taxonomy" id="329879"/>
    <lineage>
        <taxon>Eukaryota</taxon>
        <taxon>Fungi</taxon>
        <taxon>Dikarya</taxon>
        <taxon>Ascomycota</taxon>
        <taxon>Pezizomycotina</taxon>
        <taxon>Dothideomycetes</taxon>
        <taxon>Dothideomycetes incertae sedis</taxon>
        <taxon>Cryomyces</taxon>
    </lineage>
</organism>
<feature type="non-terminal residue" evidence="3">
    <location>
        <position position="370"/>
    </location>
</feature>
<gene>
    <name evidence="3" type="ORF">LTR16_004218</name>
</gene>
<evidence type="ECO:0000313" key="3">
    <source>
        <dbReference type="EMBL" id="KAK5200986.1"/>
    </source>
</evidence>